<dbReference type="Proteomes" id="UP000614200">
    <property type="component" value="Unassembled WGS sequence"/>
</dbReference>
<evidence type="ECO:0000256" key="5">
    <source>
        <dbReference type="ARBA" id="ARBA00022692"/>
    </source>
</evidence>
<feature type="transmembrane region" description="Helical" evidence="8">
    <location>
        <begin position="62"/>
        <end position="83"/>
    </location>
</feature>
<feature type="transmembrane region" description="Helical" evidence="8">
    <location>
        <begin position="193"/>
        <end position="213"/>
    </location>
</feature>
<evidence type="ECO:0000256" key="1">
    <source>
        <dbReference type="ARBA" id="ARBA00004651"/>
    </source>
</evidence>
<sequence>MSYSKIISEIFILIIYVIIGFYAKKRKFLTDSGIEDISKIVVNIAMPMLVVSAMNIDYETEYVHNMITLAICAFFYLSTVSLLSRKLATSITHREDHVKSIRYALIFGNTSFLGYPISYALFGELGMLYTSVFVAMQNIFQWTVGVHIFKQDKFEFKSLKRLLNPGLIAIFFGMTLFFLGIKTPPYLQRVIKNLGAISVPLALMVIGATLAEYELKKIIRDREAQVVSAIKSLAFPTLFLGVLLLLPIPSMLKAILIIQTAAPVQASAALFAKNFGGESGIVAKCVAITTLLCTITIPLFLMFVQ</sequence>
<dbReference type="PANTHER" id="PTHR36838">
    <property type="entry name" value="AUXIN EFFLUX CARRIER FAMILY PROTEIN"/>
    <property type="match status" value="1"/>
</dbReference>
<dbReference type="Pfam" id="PF03547">
    <property type="entry name" value="Mem_trans"/>
    <property type="match status" value="2"/>
</dbReference>
<keyword evidence="6 8" id="KW-1133">Transmembrane helix</keyword>
<evidence type="ECO:0000256" key="3">
    <source>
        <dbReference type="ARBA" id="ARBA00022448"/>
    </source>
</evidence>
<feature type="transmembrane region" description="Helical" evidence="8">
    <location>
        <begin position="6"/>
        <end position="24"/>
    </location>
</feature>
<evidence type="ECO:0000313" key="9">
    <source>
        <dbReference type="EMBL" id="MBF4693546.1"/>
    </source>
</evidence>
<feature type="transmembrane region" description="Helical" evidence="8">
    <location>
        <begin position="161"/>
        <end position="181"/>
    </location>
</feature>
<dbReference type="RefSeq" id="WP_194701791.1">
    <property type="nucleotide sequence ID" value="NZ_JADKNH010000006.1"/>
</dbReference>
<reference evidence="9 10" key="1">
    <citation type="submission" date="2020-11" db="EMBL/GenBank/DDBJ databases">
        <title>Fusibacter basophilias sp. nov.</title>
        <authorList>
            <person name="Qiu D."/>
        </authorList>
    </citation>
    <scope>NUCLEOTIDE SEQUENCE [LARGE SCALE GENOMIC DNA]</scope>
    <source>
        <strain evidence="9 10">Q10-2</strain>
    </source>
</reference>
<feature type="transmembrane region" description="Helical" evidence="8">
    <location>
        <begin position="128"/>
        <end position="149"/>
    </location>
</feature>
<evidence type="ECO:0000313" key="10">
    <source>
        <dbReference type="Proteomes" id="UP000614200"/>
    </source>
</evidence>
<evidence type="ECO:0000256" key="8">
    <source>
        <dbReference type="SAM" id="Phobius"/>
    </source>
</evidence>
<dbReference type="InterPro" id="IPR038770">
    <property type="entry name" value="Na+/solute_symporter_sf"/>
</dbReference>
<name>A0ABR9ZT63_9FIRM</name>
<dbReference type="Gene3D" id="1.20.1530.20">
    <property type="match status" value="1"/>
</dbReference>
<keyword evidence="5 8" id="KW-0812">Transmembrane</keyword>
<keyword evidence="4" id="KW-1003">Cell membrane</keyword>
<feature type="transmembrane region" description="Helical" evidence="8">
    <location>
        <begin position="233"/>
        <end position="261"/>
    </location>
</feature>
<comment type="similarity">
    <text evidence="2">Belongs to the auxin efflux carrier (TC 2.A.69) family.</text>
</comment>
<comment type="subcellular location">
    <subcellularLocation>
        <location evidence="1">Cell membrane</location>
        <topology evidence="1">Multi-pass membrane protein</topology>
    </subcellularLocation>
</comment>
<gene>
    <name evidence="9" type="ORF">ISU02_10460</name>
</gene>
<dbReference type="EMBL" id="JADKNH010000006">
    <property type="protein sequence ID" value="MBF4693546.1"/>
    <property type="molecule type" value="Genomic_DNA"/>
</dbReference>
<evidence type="ECO:0000256" key="6">
    <source>
        <dbReference type="ARBA" id="ARBA00022989"/>
    </source>
</evidence>
<accession>A0ABR9ZT63</accession>
<dbReference type="PANTHER" id="PTHR36838:SF1">
    <property type="entry name" value="SLR1864 PROTEIN"/>
    <property type="match status" value="1"/>
</dbReference>
<comment type="caution">
    <text evidence="9">The sequence shown here is derived from an EMBL/GenBank/DDBJ whole genome shotgun (WGS) entry which is preliminary data.</text>
</comment>
<keyword evidence="3" id="KW-0813">Transport</keyword>
<protein>
    <submittedName>
        <fullName evidence="9">AEC family transporter</fullName>
    </submittedName>
</protein>
<evidence type="ECO:0000256" key="7">
    <source>
        <dbReference type="ARBA" id="ARBA00023136"/>
    </source>
</evidence>
<proteinExistence type="inferred from homology"/>
<dbReference type="InterPro" id="IPR004776">
    <property type="entry name" value="Mem_transp_PIN-like"/>
</dbReference>
<keyword evidence="7 8" id="KW-0472">Membrane</keyword>
<feature type="transmembrane region" description="Helical" evidence="8">
    <location>
        <begin position="103"/>
        <end position="122"/>
    </location>
</feature>
<feature type="transmembrane region" description="Helical" evidence="8">
    <location>
        <begin position="281"/>
        <end position="304"/>
    </location>
</feature>
<keyword evidence="10" id="KW-1185">Reference proteome</keyword>
<evidence type="ECO:0000256" key="4">
    <source>
        <dbReference type="ARBA" id="ARBA00022475"/>
    </source>
</evidence>
<organism evidence="9 10">
    <name type="scientific">Fusibacter ferrireducens</name>
    <dbReference type="NCBI Taxonomy" id="2785058"/>
    <lineage>
        <taxon>Bacteria</taxon>
        <taxon>Bacillati</taxon>
        <taxon>Bacillota</taxon>
        <taxon>Clostridia</taxon>
        <taxon>Eubacteriales</taxon>
        <taxon>Eubacteriales Family XII. Incertae Sedis</taxon>
        <taxon>Fusibacter</taxon>
    </lineage>
</organism>
<evidence type="ECO:0000256" key="2">
    <source>
        <dbReference type="ARBA" id="ARBA00010145"/>
    </source>
</evidence>